<evidence type="ECO:0000313" key="3">
    <source>
        <dbReference type="EMBL" id="CAB4183229.1"/>
    </source>
</evidence>
<dbReference type="EMBL" id="LR797278">
    <property type="protein sequence ID" value="CAB4199342.1"/>
    <property type="molecule type" value="Genomic_DNA"/>
</dbReference>
<keyword evidence="2" id="KW-0812">Transmembrane</keyword>
<proteinExistence type="predicted"/>
<evidence type="ECO:0000313" key="5">
    <source>
        <dbReference type="EMBL" id="CAB5228248.1"/>
    </source>
</evidence>
<gene>
    <name evidence="3" type="ORF">UFOVP1084_43</name>
    <name evidence="4" type="ORF">UFOVP1328_35</name>
    <name evidence="5" type="ORF">UFOVP1532_3</name>
</gene>
<feature type="compositionally biased region" description="Basic and acidic residues" evidence="1">
    <location>
        <begin position="134"/>
        <end position="202"/>
    </location>
</feature>
<feature type="transmembrane region" description="Helical" evidence="2">
    <location>
        <begin position="769"/>
        <end position="791"/>
    </location>
</feature>
<protein>
    <submittedName>
        <fullName evidence="3">Uncharacterized protein</fullName>
    </submittedName>
</protein>
<evidence type="ECO:0000256" key="2">
    <source>
        <dbReference type="SAM" id="Phobius"/>
    </source>
</evidence>
<feature type="region of interest" description="Disordered" evidence="1">
    <location>
        <begin position="124"/>
        <end position="221"/>
    </location>
</feature>
<evidence type="ECO:0000256" key="1">
    <source>
        <dbReference type="SAM" id="MobiDB-lite"/>
    </source>
</evidence>
<evidence type="ECO:0000313" key="4">
    <source>
        <dbReference type="EMBL" id="CAB4199342.1"/>
    </source>
</evidence>
<accession>A0A6J5QFI2</accession>
<sequence>MADVVAEGVIKVGVDSSQVGPGIAKIKAELASLDKSGRKDYVVNLKLATAEFDAQLAAARARLAEQTSRASSVKGGGRAHKDALRQIAEETAAINALKLRRTSAADSARAASTVAVALNAKEAASNRELAASQDDLKRSRENDTDSRQRNADKREAISKREADQRVKNQREEEIHEQRMIRERSKTTRELARLDKLKEKEDNAASDSASKRSKAVVKSLTEEEVATARRRAGDKFADEVDTMGTGEYFRKDSHKTAFDEWRKTQPAYEGDRDSGEILHRYEQQDEYIAMKRQEIEDKAETDLRHHRDRRAGRERDDEKKRGGLWRALTIGGSDSIGDSMRKILREPIRIGPFSASIRGFTIAMSLLGPVIGALSGSLIAMTGSIGGAAAAMGGVGIAAIGGYGQALLGVGMIVKPMAAEFHNVSLVTNAYATAVQKYGENSKQANTAQKAMNNTLKNVSPTARAAYKDLAQVQTVFARMTAAARPALDSLLRSAMNAFKQGVPGFAKNSVDATKIASKSLGNVFDRINSARNQGRDPLNTMFVNANKSLGPLIQGLGYLGEALAQIGASAARFLEPMTRALGRSMEGLLDKTDQTASLDKTMESLVDSFKAVGGAISSAAGFLMDFFNAGRTAGDGLFASLGKTFNRWDRFITSTKGKNTLASFFKRSADGARNLFSIIGTVVQAFVFMSSAMAPVITVAGAIAAELMSWGSAVMHIDAARRATQVLAGVIFGMFVGFKIGAIITGFVTALKVAGGALKAFCVEGTISLATMTGGLSLLLGIVGGIGAYMMTAGDHVDGLAKKLDDATKSANDFSDGLAAAFGERNQLGLQLLDAQDALKKLTPGTREYDKQQATVDDLTRQHTTSVDTVTEKVRGETKARREAVITAQEMLVPLKAELEHQLELDKHTDHSNQIRVARKKILEAELVLQNKLAEAAATELLHRRAARTKFPDLPNNAAGEGVRRTLGQLANASKAGYNIAARIAVTAPNTSTLAAEATAAMNALQAGVSSKAIMATINADPTKAEATLNRLIGTKVYKNIWARISNESEFDAAMNRLTSPQRKVVTLVAQGPAALLGALGNLGIVSGGNGGNAEGGVHYSSRDPRGTTAGASGYMKDTAMGNARKRPMRSAMGKFNEPTLLVGEENKTEYVIATNPAYRSQNKKYLAAAASELGMNVWDGNGVEGAAKGRHPRDYYSSARWADAFLDSTDISKEVKKDKRRLKTLKNLFAVYNTPGTTHDAGAKKKHEQQKTEAANLHSFLNSGTTTKNRQNAHMIEYQTDRVAELTSAMALAEKRGDSALYNSSKAGKLKYLGMLDAEYKRAEKYATGDRKSKLRNARFGIESDILDTQGSASDTALASAQAEQYKAQLTAAQNNQLINSAFAGTSGGGMGGFGGSSMAGSIGRTGGAPTIVINTLHPGDPNTVRAIADAATSGMGYQGYTNSARMSSGL</sequence>
<feature type="transmembrane region" description="Helical" evidence="2">
    <location>
        <begin position="384"/>
        <end position="407"/>
    </location>
</feature>
<feature type="transmembrane region" description="Helical" evidence="2">
    <location>
        <begin position="725"/>
        <end position="748"/>
    </location>
</feature>
<name>A0A6J5QFI2_9CAUD</name>
<feature type="transmembrane region" description="Helical" evidence="2">
    <location>
        <begin position="675"/>
        <end position="705"/>
    </location>
</feature>
<feature type="region of interest" description="Disordered" evidence="1">
    <location>
        <begin position="297"/>
        <end position="317"/>
    </location>
</feature>
<organism evidence="3">
    <name type="scientific">uncultured Caudovirales phage</name>
    <dbReference type="NCBI Taxonomy" id="2100421"/>
    <lineage>
        <taxon>Viruses</taxon>
        <taxon>Duplodnaviria</taxon>
        <taxon>Heunggongvirae</taxon>
        <taxon>Uroviricota</taxon>
        <taxon>Caudoviricetes</taxon>
        <taxon>Peduoviridae</taxon>
        <taxon>Maltschvirus</taxon>
        <taxon>Maltschvirus maltsch</taxon>
    </lineage>
</organism>
<keyword evidence="2" id="KW-0472">Membrane</keyword>
<feature type="transmembrane region" description="Helical" evidence="2">
    <location>
        <begin position="358"/>
        <end position="378"/>
    </location>
</feature>
<keyword evidence="2" id="KW-1133">Transmembrane helix</keyword>
<dbReference type="EMBL" id="LR798385">
    <property type="protein sequence ID" value="CAB5228248.1"/>
    <property type="molecule type" value="Genomic_DNA"/>
</dbReference>
<dbReference type="EMBL" id="LR797042">
    <property type="protein sequence ID" value="CAB4183229.1"/>
    <property type="molecule type" value="Genomic_DNA"/>
</dbReference>
<reference evidence="3" key="1">
    <citation type="submission" date="2020-05" db="EMBL/GenBank/DDBJ databases">
        <authorList>
            <person name="Chiriac C."/>
            <person name="Salcher M."/>
            <person name="Ghai R."/>
            <person name="Kavagutti S V."/>
        </authorList>
    </citation>
    <scope>NUCLEOTIDE SEQUENCE</scope>
</reference>